<evidence type="ECO:0000256" key="4">
    <source>
        <dbReference type="ARBA" id="ARBA00022692"/>
    </source>
</evidence>
<evidence type="ECO:0000256" key="1">
    <source>
        <dbReference type="ARBA" id="ARBA00004651"/>
    </source>
</evidence>
<dbReference type="EMBL" id="JARJLM010000559">
    <property type="protein sequence ID" value="MDF3838043.1"/>
    <property type="molecule type" value="Genomic_DNA"/>
</dbReference>
<feature type="transmembrane region" description="Helical" evidence="7">
    <location>
        <begin position="104"/>
        <end position="122"/>
    </location>
</feature>
<proteinExistence type="predicted"/>
<accession>A0ABT6AZJ5</accession>
<evidence type="ECO:0000256" key="6">
    <source>
        <dbReference type="ARBA" id="ARBA00023136"/>
    </source>
</evidence>
<feature type="transmembrane region" description="Helical" evidence="7">
    <location>
        <begin position="72"/>
        <end position="92"/>
    </location>
</feature>
<dbReference type="Proteomes" id="UP001216674">
    <property type="component" value="Unassembled WGS sequence"/>
</dbReference>
<dbReference type="Pfam" id="PF00953">
    <property type="entry name" value="Glycos_transf_4"/>
    <property type="match status" value="1"/>
</dbReference>
<dbReference type="PANTHER" id="PTHR22926">
    <property type="entry name" value="PHOSPHO-N-ACETYLMURAMOYL-PENTAPEPTIDE-TRANSFERASE"/>
    <property type="match status" value="1"/>
</dbReference>
<comment type="subcellular location">
    <subcellularLocation>
        <location evidence="1">Cell membrane</location>
        <topology evidence="1">Multi-pass membrane protein</topology>
    </subcellularLocation>
</comment>
<feature type="transmembrane region" description="Helical" evidence="7">
    <location>
        <begin position="243"/>
        <end position="262"/>
    </location>
</feature>
<reference evidence="8 9" key="1">
    <citation type="submission" date="2023-03" db="EMBL/GenBank/DDBJ databases">
        <title>Draft assemblies of triclosan tolerant bacteria isolated from returned activated sludge.</title>
        <authorList>
            <person name="Van Hamelsveld S."/>
        </authorList>
    </citation>
    <scope>NUCLEOTIDE SEQUENCE [LARGE SCALE GENOMIC DNA]</scope>
    <source>
        <strain evidence="8 9">GW210010_S58</strain>
    </source>
</reference>
<keyword evidence="9" id="KW-1185">Reference proteome</keyword>
<keyword evidence="6 7" id="KW-0472">Membrane</keyword>
<feature type="transmembrane region" description="Helical" evidence="7">
    <location>
        <begin position="45"/>
        <end position="66"/>
    </location>
</feature>
<feature type="transmembrane region" description="Helical" evidence="7">
    <location>
        <begin position="188"/>
        <end position="208"/>
    </location>
</feature>
<dbReference type="CDD" id="cd06912">
    <property type="entry name" value="GT_MraY_like"/>
    <property type="match status" value="1"/>
</dbReference>
<keyword evidence="5 7" id="KW-1133">Transmembrane helix</keyword>
<evidence type="ECO:0000313" key="9">
    <source>
        <dbReference type="Proteomes" id="UP001216674"/>
    </source>
</evidence>
<protein>
    <submittedName>
        <fullName evidence="8">Glycosyltransferase</fullName>
    </submittedName>
</protein>
<evidence type="ECO:0000313" key="8">
    <source>
        <dbReference type="EMBL" id="MDF3838043.1"/>
    </source>
</evidence>
<keyword evidence="4 7" id="KW-0812">Transmembrane</keyword>
<dbReference type="RefSeq" id="WP_276268084.1">
    <property type="nucleotide sequence ID" value="NZ_JARJLM010000559.1"/>
</dbReference>
<keyword evidence="3" id="KW-0808">Transferase</keyword>
<feature type="transmembrane region" description="Helical" evidence="7">
    <location>
        <begin position="162"/>
        <end position="182"/>
    </location>
</feature>
<name>A0ABT6AZJ5_9BURK</name>
<evidence type="ECO:0000256" key="5">
    <source>
        <dbReference type="ARBA" id="ARBA00022989"/>
    </source>
</evidence>
<organism evidence="8 9">
    <name type="scientific">Cupriavidus basilensis</name>
    <dbReference type="NCBI Taxonomy" id="68895"/>
    <lineage>
        <taxon>Bacteria</taxon>
        <taxon>Pseudomonadati</taxon>
        <taxon>Pseudomonadota</taxon>
        <taxon>Betaproteobacteria</taxon>
        <taxon>Burkholderiales</taxon>
        <taxon>Burkholderiaceae</taxon>
        <taxon>Cupriavidus</taxon>
    </lineage>
</organism>
<dbReference type="InterPro" id="IPR000715">
    <property type="entry name" value="Glycosyl_transferase_4"/>
</dbReference>
<feature type="transmembrane region" description="Helical" evidence="7">
    <location>
        <begin position="6"/>
        <end position="24"/>
    </location>
</feature>
<evidence type="ECO:0000256" key="3">
    <source>
        <dbReference type="ARBA" id="ARBA00022679"/>
    </source>
</evidence>
<feature type="transmembrane region" description="Helical" evidence="7">
    <location>
        <begin position="134"/>
        <end position="155"/>
    </location>
</feature>
<feature type="transmembrane region" description="Helical" evidence="7">
    <location>
        <begin position="308"/>
        <end position="325"/>
    </location>
</feature>
<feature type="transmembrane region" description="Helical" evidence="7">
    <location>
        <begin position="220"/>
        <end position="237"/>
    </location>
</feature>
<keyword evidence="2" id="KW-1003">Cell membrane</keyword>
<feature type="transmembrane region" description="Helical" evidence="7">
    <location>
        <begin position="331"/>
        <end position="349"/>
    </location>
</feature>
<gene>
    <name evidence="8" type="ORF">P3W85_34685</name>
</gene>
<sequence length="364" mass="40570">MITITLAFLVSSLLTFLVVRYSRLHEHFTADWDLQGVQKHHAKPVPRIGGLGIAASLVVVSIITWYRPDVVTGAAMLKLVACAVFAFGAGFWEDLTKSVAPRERLIATMVSALAASWILDARLARVDVALVDQILSITVVSIAITALAVSGLANAINIIDGFNGLASMVSMIMFLSLAYVAFQVGDAFVLTVAFAMIGAIFGFFIWNFPAGTIFLGDGGAYLIGFVLAELAILLIARHPQISAWYPFLMVIYPIFETLFSIYRRKVVRGVPAGHPDGVHLHTLVYKRLMRWAVGSADHRHKLRRNSMTSPYLWLLSLFAVVPATLFWNNGIVLAIFSAVFMIFYVWLYWRIVRFQVPRWMIFRK</sequence>
<evidence type="ECO:0000256" key="7">
    <source>
        <dbReference type="SAM" id="Phobius"/>
    </source>
</evidence>
<evidence type="ECO:0000256" key="2">
    <source>
        <dbReference type="ARBA" id="ARBA00022475"/>
    </source>
</evidence>
<comment type="caution">
    <text evidence="8">The sequence shown here is derived from an EMBL/GenBank/DDBJ whole genome shotgun (WGS) entry which is preliminary data.</text>
</comment>
<dbReference type="PANTHER" id="PTHR22926:SF3">
    <property type="entry name" value="UNDECAPRENYL-PHOSPHATE ALPHA-N-ACETYLGLUCOSAMINYL 1-PHOSPHATE TRANSFERASE"/>
    <property type="match status" value="1"/>
</dbReference>